<dbReference type="Pfam" id="PF01553">
    <property type="entry name" value="Acyltransferase"/>
    <property type="match status" value="1"/>
</dbReference>
<dbReference type="GO" id="GO:0016020">
    <property type="term" value="C:membrane"/>
    <property type="evidence" value="ECO:0007669"/>
    <property type="project" value="UniProtKB-SubCell"/>
</dbReference>
<name>A0A8K0IYW1_COCNU</name>
<dbReference type="GO" id="GO:0090447">
    <property type="term" value="F:glycerol-3-phosphate 2-O-acyltransferase activity"/>
    <property type="evidence" value="ECO:0007669"/>
    <property type="project" value="TreeGrafter"/>
</dbReference>
<keyword evidence="5" id="KW-1185">Reference proteome</keyword>
<organism evidence="4 5">
    <name type="scientific">Cocos nucifera</name>
    <name type="common">Coconut palm</name>
    <dbReference type="NCBI Taxonomy" id="13894"/>
    <lineage>
        <taxon>Eukaryota</taxon>
        <taxon>Viridiplantae</taxon>
        <taxon>Streptophyta</taxon>
        <taxon>Embryophyta</taxon>
        <taxon>Tracheophyta</taxon>
        <taxon>Spermatophyta</taxon>
        <taxon>Magnoliopsida</taxon>
        <taxon>Liliopsida</taxon>
        <taxon>Arecaceae</taxon>
        <taxon>Arecoideae</taxon>
        <taxon>Cocoseae</taxon>
        <taxon>Attaleinae</taxon>
        <taxon>Cocos</taxon>
    </lineage>
</organism>
<dbReference type="GO" id="GO:0010143">
    <property type="term" value="P:cutin biosynthetic process"/>
    <property type="evidence" value="ECO:0007669"/>
    <property type="project" value="TreeGrafter"/>
</dbReference>
<proteinExistence type="predicted"/>
<comment type="caution">
    <text evidence="4">The sequence shown here is derived from an EMBL/GenBank/DDBJ whole genome shotgun (WGS) entry which is preliminary data.</text>
</comment>
<keyword evidence="2" id="KW-0472">Membrane</keyword>
<feature type="domain" description="Phospholipid/glycerol acyltransferase" evidence="3">
    <location>
        <begin position="23"/>
        <end position="124"/>
    </location>
</feature>
<evidence type="ECO:0000256" key="1">
    <source>
        <dbReference type="ARBA" id="ARBA00004370"/>
    </source>
</evidence>
<dbReference type="InterPro" id="IPR002123">
    <property type="entry name" value="Plipid/glycerol_acylTrfase"/>
</dbReference>
<keyword evidence="4" id="KW-0012">Acyltransferase</keyword>
<evidence type="ECO:0000313" key="5">
    <source>
        <dbReference type="Proteomes" id="UP000797356"/>
    </source>
</evidence>
<dbReference type="PANTHER" id="PTHR15486">
    <property type="entry name" value="ANCIENT UBIQUITOUS PROTEIN"/>
    <property type="match status" value="1"/>
</dbReference>
<keyword evidence="4" id="KW-0808">Transferase</keyword>
<dbReference type="Proteomes" id="UP000797356">
    <property type="component" value="Chromosome 16"/>
</dbReference>
<dbReference type="CDD" id="cd06551">
    <property type="entry name" value="LPLAT"/>
    <property type="match status" value="1"/>
</dbReference>
<sequence>MKSRLISPPTFNTQRPPLSARGHLYVCNHRTLLDPIYISAALNRLVTAVTYSVSPISEALSPIRTVRLTRDKEEDRRRMARLLTQGDLVVCPEGTTCREPYLLRFSSLFTELTDTAIPVALVSRVSMFYGTTASGYKFLDPIYFLANPCPQYDVEFLENVSTNTIDGKSCSSHEVANHVQHKIGDALGFECTKLTRKDKYMMLAGNEGIVNTKPKRL</sequence>
<dbReference type="AlphaFoldDB" id="A0A8K0IYW1"/>
<dbReference type="EMBL" id="CM017887">
    <property type="protein sequence ID" value="KAG1371384.1"/>
    <property type="molecule type" value="Genomic_DNA"/>
</dbReference>
<protein>
    <submittedName>
        <fullName evidence="4">Putative glycerol-3-phosphate acyltransferase 2</fullName>
    </submittedName>
</protein>
<gene>
    <name evidence="4" type="ORF">COCNU_16G004780</name>
</gene>
<reference evidence="4" key="2">
    <citation type="submission" date="2019-07" db="EMBL/GenBank/DDBJ databases">
        <authorList>
            <person name="Yang Y."/>
            <person name="Bocs S."/>
            <person name="Baudouin L."/>
        </authorList>
    </citation>
    <scope>NUCLEOTIDE SEQUENCE</scope>
    <source>
        <tissue evidence="4">Spear leaf of Hainan Tall coconut</tissue>
    </source>
</reference>
<dbReference type="SMART" id="SM00563">
    <property type="entry name" value="PlsC"/>
    <property type="match status" value="1"/>
</dbReference>
<evidence type="ECO:0000313" key="4">
    <source>
        <dbReference type="EMBL" id="KAG1371384.1"/>
    </source>
</evidence>
<dbReference type="GO" id="GO:0016791">
    <property type="term" value="F:phosphatase activity"/>
    <property type="evidence" value="ECO:0007669"/>
    <property type="project" value="TreeGrafter"/>
</dbReference>
<dbReference type="OrthoDB" id="687831at2759"/>
<comment type="subcellular location">
    <subcellularLocation>
        <location evidence="1">Membrane</location>
    </subcellularLocation>
</comment>
<reference evidence="4" key="1">
    <citation type="journal article" date="2017" name="Gigascience">
        <title>The genome draft of coconut (Cocos nucifera).</title>
        <authorList>
            <person name="Xiao Y."/>
            <person name="Xu P."/>
            <person name="Fan H."/>
            <person name="Baudouin L."/>
            <person name="Xia W."/>
            <person name="Bocs S."/>
            <person name="Xu J."/>
            <person name="Li Q."/>
            <person name="Guo A."/>
            <person name="Zhou L."/>
            <person name="Li J."/>
            <person name="Wu Y."/>
            <person name="Ma Z."/>
            <person name="Armero A."/>
            <person name="Issali A.E."/>
            <person name="Liu N."/>
            <person name="Peng M."/>
            <person name="Yang Y."/>
        </authorList>
    </citation>
    <scope>NUCLEOTIDE SEQUENCE</scope>
    <source>
        <tissue evidence="4">Spear leaf of Hainan Tall coconut</tissue>
    </source>
</reference>
<dbReference type="PANTHER" id="PTHR15486:SF62">
    <property type="entry name" value="GLYCEROL-3-PHOSPHATE ACYLTRANSFERASE 2-RELATED"/>
    <property type="match status" value="1"/>
</dbReference>
<accession>A0A8K0IYW1</accession>
<evidence type="ECO:0000259" key="3">
    <source>
        <dbReference type="SMART" id="SM00563"/>
    </source>
</evidence>
<evidence type="ECO:0000256" key="2">
    <source>
        <dbReference type="ARBA" id="ARBA00023136"/>
    </source>
</evidence>
<dbReference type="SUPFAM" id="SSF69593">
    <property type="entry name" value="Glycerol-3-phosphate (1)-acyltransferase"/>
    <property type="match status" value="1"/>
</dbReference>